<gene>
    <name evidence="2" type="ORF">E2C01_040026</name>
</gene>
<dbReference type="AlphaFoldDB" id="A0A5B7FFC0"/>
<dbReference type="EMBL" id="VSRR010007145">
    <property type="protein sequence ID" value="MPC46310.1"/>
    <property type="molecule type" value="Genomic_DNA"/>
</dbReference>
<accession>A0A5B7FFC0</accession>
<evidence type="ECO:0000313" key="3">
    <source>
        <dbReference type="Proteomes" id="UP000324222"/>
    </source>
</evidence>
<organism evidence="2 3">
    <name type="scientific">Portunus trituberculatus</name>
    <name type="common">Swimming crab</name>
    <name type="synonym">Neptunus trituberculatus</name>
    <dbReference type="NCBI Taxonomy" id="210409"/>
    <lineage>
        <taxon>Eukaryota</taxon>
        <taxon>Metazoa</taxon>
        <taxon>Ecdysozoa</taxon>
        <taxon>Arthropoda</taxon>
        <taxon>Crustacea</taxon>
        <taxon>Multicrustacea</taxon>
        <taxon>Malacostraca</taxon>
        <taxon>Eumalacostraca</taxon>
        <taxon>Eucarida</taxon>
        <taxon>Decapoda</taxon>
        <taxon>Pleocyemata</taxon>
        <taxon>Brachyura</taxon>
        <taxon>Eubrachyura</taxon>
        <taxon>Portunoidea</taxon>
        <taxon>Portunidae</taxon>
        <taxon>Portuninae</taxon>
        <taxon>Portunus</taxon>
    </lineage>
</organism>
<sequence>MRMKERENYVSGSGEAAWGKRFLKLMMENMMNQRINENSRYRDDKPARLDLVLKNQNK</sequence>
<protein>
    <submittedName>
        <fullName evidence="2">Uncharacterized protein</fullName>
    </submittedName>
</protein>
<evidence type="ECO:0000256" key="1">
    <source>
        <dbReference type="SAM" id="MobiDB-lite"/>
    </source>
</evidence>
<reference evidence="2 3" key="1">
    <citation type="submission" date="2019-05" db="EMBL/GenBank/DDBJ databases">
        <title>Another draft genome of Portunus trituberculatus and its Hox gene families provides insights of decapod evolution.</title>
        <authorList>
            <person name="Jeong J.-H."/>
            <person name="Song I."/>
            <person name="Kim S."/>
            <person name="Choi T."/>
            <person name="Kim D."/>
            <person name="Ryu S."/>
            <person name="Kim W."/>
        </authorList>
    </citation>
    <scope>NUCLEOTIDE SEQUENCE [LARGE SCALE GENOMIC DNA]</scope>
    <source>
        <tissue evidence="2">Muscle</tissue>
    </source>
</reference>
<keyword evidence="3" id="KW-1185">Reference proteome</keyword>
<comment type="caution">
    <text evidence="2">The sequence shown here is derived from an EMBL/GenBank/DDBJ whole genome shotgun (WGS) entry which is preliminary data.</text>
</comment>
<feature type="region of interest" description="Disordered" evidence="1">
    <location>
        <begin position="36"/>
        <end position="58"/>
    </location>
</feature>
<proteinExistence type="predicted"/>
<feature type="compositionally biased region" description="Basic and acidic residues" evidence="1">
    <location>
        <begin position="37"/>
        <end position="48"/>
    </location>
</feature>
<name>A0A5B7FFC0_PORTR</name>
<evidence type="ECO:0000313" key="2">
    <source>
        <dbReference type="EMBL" id="MPC46310.1"/>
    </source>
</evidence>
<dbReference type="Proteomes" id="UP000324222">
    <property type="component" value="Unassembled WGS sequence"/>
</dbReference>